<evidence type="ECO:0000313" key="3">
    <source>
        <dbReference type="Proteomes" id="UP000326837"/>
    </source>
</evidence>
<name>A0A5K7X9C6_9BACT</name>
<gene>
    <name evidence="2" type="ORF">PLANPX_0635</name>
</gene>
<keyword evidence="3" id="KW-1185">Reference proteome</keyword>
<sequence length="74" mass="8421">MTQSTKRTILRWIHIVFSVPIIGYVYSPFEEIPNYAPATRYVFLPLLVLSGLWMWKGHVVRRLLSRGSTSAAGA</sequence>
<accession>A0A5K7X9C6</accession>
<dbReference type="RefSeq" id="WP_152097247.1">
    <property type="nucleotide sequence ID" value="NZ_AP021861.1"/>
</dbReference>
<evidence type="ECO:0000256" key="1">
    <source>
        <dbReference type="SAM" id="Phobius"/>
    </source>
</evidence>
<dbReference type="EMBL" id="AP021861">
    <property type="protein sequence ID" value="BBO31023.1"/>
    <property type="molecule type" value="Genomic_DNA"/>
</dbReference>
<dbReference type="Proteomes" id="UP000326837">
    <property type="component" value="Chromosome"/>
</dbReference>
<feature type="transmembrane region" description="Helical" evidence="1">
    <location>
        <begin position="9"/>
        <end position="26"/>
    </location>
</feature>
<proteinExistence type="predicted"/>
<keyword evidence="1" id="KW-1133">Transmembrane helix</keyword>
<feature type="transmembrane region" description="Helical" evidence="1">
    <location>
        <begin position="38"/>
        <end position="55"/>
    </location>
</feature>
<reference evidence="3" key="1">
    <citation type="submission" date="2019-10" db="EMBL/GenBank/DDBJ databases">
        <title>Lacipirellula parvula gen. nov., sp. nov., representing a lineage of planctomycetes widespread in freshwater anoxic habitats, and description of the family Lacipirellulaceae.</title>
        <authorList>
            <person name="Dedysh S.N."/>
            <person name="Kulichevskaya I.S."/>
            <person name="Beletsky A.V."/>
            <person name="Rakitin A.L."/>
            <person name="Mardanov A.V."/>
            <person name="Ivanova A.A."/>
            <person name="Saltykova V.X."/>
            <person name="Rijpstra W.I.C."/>
            <person name="Sinninghe Damste J.S."/>
            <person name="Ravin N.V."/>
        </authorList>
    </citation>
    <scope>NUCLEOTIDE SEQUENCE [LARGE SCALE GENOMIC DNA]</scope>
    <source>
        <strain evidence="3">PX69</strain>
    </source>
</reference>
<protein>
    <submittedName>
        <fullName evidence="2">Uncharacterized protein</fullName>
    </submittedName>
</protein>
<keyword evidence="1" id="KW-0472">Membrane</keyword>
<dbReference type="KEGG" id="lpav:PLANPX_0635"/>
<keyword evidence="1" id="KW-0812">Transmembrane</keyword>
<dbReference type="AlphaFoldDB" id="A0A5K7X9C6"/>
<evidence type="ECO:0000313" key="2">
    <source>
        <dbReference type="EMBL" id="BBO31023.1"/>
    </source>
</evidence>
<organism evidence="2 3">
    <name type="scientific">Lacipirellula parvula</name>
    <dbReference type="NCBI Taxonomy" id="2650471"/>
    <lineage>
        <taxon>Bacteria</taxon>
        <taxon>Pseudomonadati</taxon>
        <taxon>Planctomycetota</taxon>
        <taxon>Planctomycetia</taxon>
        <taxon>Pirellulales</taxon>
        <taxon>Lacipirellulaceae</taxon>
        <taxon>Lacipirellula</taxon>
    </lineage>
</organism>